<protein>
    <submittedName>
        <fullName evidence="4">GCN5-related N-acetyltransferase</fullName>
    </submittedName>
</protein>
<evidence type="ECO:0000259" key="3">
    <source>
        <dbReference type="PROSITE" id="PS51186"/>
    </source>
</evidence>
<dbReference type="eggNOG" id="COG1247">
    <property type="taxonomic scope" value="Bacteria"/>
</dbReference>
<dbReference type="EMBL" id="CP001736">
    <property type="protein sequence ID" value="ADB35770.1"/>
    <property type="molecule type" value="Genomic_DNA"/>
</dbReference>
<reference evidence="4 5" key="2">
    <citation type="journal article" date="2010" name="Stand. Genomic Sci.">
        <title>Complete genome sequence of Kribbella flavida type strain (IFO 14399).</title>
        <authorList>
            <person name="Pukall R."/>
            <person name="Lapidus A."/>
            <person name="Glavina Del Rio T."/>
            <person name="Copeland A."/>
            <person name="Tice H."/>
            <person name="Cheng J.-F."/>
            <person name="Lucas S."/>
            <person name="Chen F."/>
            <person name="Nolan M."/>
            <person name="LaButti K."/>
            <person name="Pati A."/>
            <person name="Ivanova N."/>
            <person name="Mavrommatis K."/>
            <person name="Mikhailova N."/>
            <person name="Pitluck S."/>
            <person name="Bruce D."/>
            <person name="Goodwin L."/>
            <person name="Land M."/>
            <person name="Hauser L."/>
            <person name="Chang Y.-J."/>
            <person name="Jeffries C.D."/>
            <person name="Chen A."/>
            <person name="Palaniappan K."/>
            <person name="Chain P."/>
            <person name="Rohde M."/>
            <person name="Goeker M."/>
            <person name="Bristow J."/>
            <person name="Eisen J.A."/>
            <person name="Markowitz V."/>
            <person name="Hugenholtz P."/>
            <person name="Kyrpides N.C."/>
            <person name="Klenk H.-P."/>
            <person name="Brettin T."/>
        </authorList>
    </citation>
    <scope>NUCLEOTIDE SEQUENCE [LARGE SCALE GENOMIC DNA]</scope>
    <source>
        <strain evidence="5">DSM 17836 / JCM 10339 / NBRC 14399</strain>
    </source>
</reference>
<dbReference type="InterPro" id="IPR050832">
    <property type="entry name" value="Bact_Acetyltransf"/>
</dbReference>
<dbReference type="SUPFAM" id="SSF55729">
    <property type="entry name" value="Acyl-CoA N-acyltransferases (Nat)"/>
    <property type="match status" value="2"/>
</dbReference>
<dbReference type="CDD" id="cd04301">
    <property type="entry name" value="NAT_SF"/>
    <property type="match status" value="1"/>
</dbReference>
<dbReference type="PANTHER" id="PTHR43877">
    <property type="entry name" value="AMINOALKYLPHOSPHONATE N-ACETYLTRANSFERASE-RELATED-RELATED"/>
    <property type="match status" value="1"/>
</dbReference>
<dbReference type="AlphaFoldDB" id="D2Q169"/>
<evidence type="ECO:0000256" key="1">
    <source>
        <dbReference type="ARBA" id="ARBA00022679"/>
    </source>
</evidence>
<dbReference type="Proteomes" id="UP000007967">
    <property type="component" value="Chromosome"/>
</dbReference>
<keyword evidence="2" id="KW-0012">Acyltransferase</keyword>
<feature type="domain" description="N-acetyltransferase" evidence="3">
    <location>
        <begin position="2"/>
        <end position="145"/>
    </location>
</feature>
<dbReference type="KEGG" id="kfl:Kfla_6779"/>
<dbReference type="Gene3D" id="3.40.630.30">
    <property type="match status" value="1"/>
</dbReference>
<dbReference type="eggNOG" id="COG0456">
    <property type="taxonomic scope" value="Bacteria"/>
</dbReference>
<dbReference type="InterPro" id="IPR016181">
    <property type="entry name" value="Acyl_CoA_acyltransferase"/>
</dbReference>
<keyword evidence="1 4" id="KW-0808">Transferase</keyword>
<dbReference type="InterPro" id="IPR000182">
    <property type="entry name" value="GNAT_dom"/>
</dbReference>
<dbReference type="Pfam" id="PF00583">
    <property type="entry name" value="Acetyltransf_1"/>
    <property type="match status" value="2"/>
</dbReference>
<reference evidence="5" key="1">
    <citation type="submission" date="2009-09" db="EMBL/GenBank/DDBJ databases">
        <title>The complete genome of Kribbella flavida DSM 17836.</title>
        <authorList>
            <consortium name="US DOE Joint Genome Institute (JGI-PGF)"/>
            <person name="Lucas S."/>
            <person name="Copeland A."/>
            <person name="Lapidus A."/>
            <person name="Glavina del Rio T."/>
            <person name="Dalin E."/>
            <person name="Tice H."/>
            <person name="Bruce D."/>
            <person name="Goodwin L."/>
            <person name="Pitluck S."/>
            <person name="Kyrpides N."/>
            <person name="Mavromatis K."/>
            <person name="Ivanova N."/>
            <person name="Saunders E."/>
            <person name="Brettin T."/>
            <person name="Detter J.C."/>
            <person name="Han C."/>
            <person name="Larimer F."/>
            <person name="Land M."/>
            <person name="Hauser L."/>
            <person name="Markowitz V."/>
            <person name="Cheng J.-F."/>
            <person name="Hugenholtz P."/>
            <person name="Woyke T."/>
            <person name="Wu D."/>
            <person name="Pukall R."/>
            <person name="Klenk H.-P."/>
            <person name="Eisen J.A."/>
        </authorList>
    </citation>
    <scope>NUCLEOTIDE SEQUENCE [LARGE SCALE GENOMIC DNA]</scope>
    <source>
        <strain evidence="5">DSM 17836 / JCM 10339 / NBRC 14399</strain>
    </source>
</reference>
<evidence type="ECO:0000313" key="5">
    <source>
        <dbReference type="Proteomes" id="UP000007967"/>
    </source>
</evidence>
<proteinExistence type="predicted"/>
<organism evidence="4 5">
    <name type="scientific">Kribbella flavida (strain DSM 17836 / JCM 10339 / NBRC 14399)</name>
    <dbReference type="NCBI Taxonomy" id="479435"/>
    <lineage>
        <taxon>Bacteria</taxon>
        <taxon>Bacillati</taxon>
        <taxon>Actinomycetota</taxon>
        <taxon>Actinomycetes</taxon>
        <taxon>Propionibacteriales</taxon>
        <taxon>Kribbellaceae</taxon>
        <taxon>Kribbella</taxon>
    </lineage>
</organism>
<evidence type="ECO:0000256" key="2">
    <source>
        <dbReference type="ARBA" id="ARBA00023315"/>
    </source>
</evidence>
<accession>D2Q169</accession>
<dbReference type="STRING" id="479435.Kfla_6779"/>
<gene>
    <name evidence="4" type="ordered locus">Kfla_6779</name>
</gene>
<evidence type="ECO:0000313" key="4">
    <source>
        <dbReference type="EMBL" id="ADB35770.1"/>
    </source>
</evidence>
<keyword evidence="5" id="KW-1185">Reference proteome</keyword>
<dbReference type="GO" id="GO:0016747">
    <property type="term" value="F:acyltransferase activity, transferring groups other than amino-acyl groups"/>
    <property type="evidence" value="ECO:0007669"/>
    <property type="project" value="InterPro"/>
</dbReference>
<name>D2Q169_KRIFD</name>
<dbReference type="RefSeq" id="WP_012924322.1">
    <property type="nucleotide sequence ID" value="NC_013729.1"/>
</dbReference>
<feature type="domain" description="N-acetyltransferase" evidence="3">
    <location>
        <begin position="152"/>
        <end position="298"/>
    </location>
</feature>
<dbReference type="HOGENOM" id="CLU_069610_0_0_11"/>
<sequence length="298" mass="31842">MVEVRPAAPGDGAGIAAVYAASLPWLVKTARGVEAELSPGTGRLVLVAAEADTIVGFGNVFRPDPAEDAPRVRIAAHVAPQHRGRGIGRTLAAEVERIGTEFGAASLLTVVDDAAAARRFAERRGFVIDRPMSQSRARLADSPDPVDPPAGLRLTTYDELDPRQVWDATAAVVAGDPSGLSHAPPYEDWLETDWNYPDLRRDLSVAVLDGDRVASFVTTTADPDRRVIWSNLTGTVAAYRGRGLAKVVKSHALRRAHAAGLETAFTGNDADNRPMLAVNRWLGYRPAGSAWTAGKVLR</sequence>
<dbReference type="PROSITE" id="PS51186">
    <property type="entry name" value="GNAT"/>
    <property type="match status" value="2"/>
</dbReference>